<dbReference type="Proteomes" id="UP000282386">
    <property type="component" value="Chromosome"/>
</dbReference>
<name>A0A7Z9D749_9MICC</name>
<organism evidence="1 2">
    <name type="scientific">Rothia aeria</name>
    <dbReference type="NCBI Taxonomy" id="172042"/>
    <lineage>
        <taxon>Bacteria</taxon>
        <taxon>Bacillati</taxon>
        <taxon>Actinomycetota</taxon>
        <taxon>Actinomycetes</taxon>
        <taxon>Micrococcales</taxon>
        <taxon>Micrococcaceae</taxon>
        <taxon>Rothia</taxon>
    </lineage>
</organism>
<proteinExistence type="predicted"/>
<keyword evidence="1" id="KW-0378">Hydrolase</keyword>
<evidence type="ECO:0000313" key="1">
    <source>
        <dbReference type="EMBL" id="VEI23807.1"/>
    </source>
</evidence>
<dbReference type="GO" id="GO:0016787">
    <property type="term" value="F:hydrolase activity"/>
    <property type="evidence" value="ECO:0007669"/>
    <property type="project" value="UniProtKB-KW"/>
</dbReference>
<dbReference type="RefSeq" id="WP_126500392.1">
    <property type="nucleotide sequence ID" value="NZ_LR134479.1"/>
</dbReference>
<gene>
    <name evidence="1" type="ORF">NCTC10207_01739</name>
</gene>
<dbReference type="InterPro" id="IPR031423">
    <property type="entry name" value="Phosphatase_SCO2771"/>
</dbReference>
<reference evidence="1 2" key="1">
    <citation type="submission" date="2018-12" db="EMBL/GenBank/DDBJ databases">
        <authorList>
            <consortium name="Pathogen Informatics"/>
        </authorList>
    </citation>
    <scope>NUCLEOTIDE SEQUENCE [LARGE SCALE GENOMIC DNA]</scope>
    <source>
        <strain evidence="1 2">NCTC10207</strain>
    </source>
</reference>
<protein>
    <submittedName>
        <fullName evidence="1">Uncharacterized phosphatase SCO2771</fullName>
        <ecNumber evidence="1">3.1.3.-</ecNumber>
    </submittedName>
</protein>
<dbReference type="EC" id="3.1.3.-" evidence="1"/>
<sequence>MTFPMTRHEFAAYLDSARITGDVATPRENNLSHIQGFLDHNEHLEFGVIWSKDWTYDEVFEVMVRRAGLNPDRSHVQGQDTIGAAQCIDALEEYARIFGDAVRARQKILFATGHPAGLFPIYAELARVAERAGATVLRIEQGERFLDGDIRQIMGVVMFEQYGNLQHTHFPGPMRIALAQLRERGELPDLVVSDHGMAGYAASQQKLPTLGIADCNDPGLFIAAEQGDLPACVPMDDNVPPNRYEPLIDFVLDRAELTDFRS</sequence>
<dbReference type="EMBL" id="LR134479">
    <property type="protein sequence ID" value="VEI23807.1"/>
    <property type="molecule type" value="Genomic_DNA"/>
</dbReference>
<accession>A0A7Z9D749</accession>
<evidence type="ECO:0000313" key="2">
    <source>
        <dbReference type="Proteomes" id="UP000282386"/>
    </source>
</evidence>
<dbReference type="AlphaFoldDB" id="A0A7Z9D749"/>
<dbReference type="Pfam" id="PF15698">
    <property type="entry name" value="Phosphatase"/>
    <property type="match status" value="1"/>
</dbReference>